<evidence type="ECO:0000313" key="2">
    <source>
        <dbReference type="Proteomes" id="UP000290975"/>
    </source>
</evidence>
<keyword evidence="2" id="KW-1185">Reference proteome</keyword>
<gene>
    <name evidence="1" type="ORF">MBESOW_P3919</name>
</gene>
<accession>A0A401J7Z8</accession>
<protein>
    <submittedName>
        <fullName evidence="1">Uncharacterized protein</fullName>
    </submittedName>
</protein>
<dbReference type="Proteomes" id="UP000290975">
    <property type="component" value="Unassembled WGS sequence"/>
</dbReference>
<name>A0A401J7Z8_SPHXE</name>
<dbReference type="EMBL" id="BBQY01000042">
    <property type="protein sequence ID" value="GBH32688.1"/>
    <property type="molecule type" value="Genomic_DNA"/>
</dbReference>
<dbReference type="RefSeq" id="WP_086486319.1">
    <property type="nucleotide sequence ID" value="NZ_BBQY01000042.1"/>
</dbReference>
<evidence type="ECO:0000313" key="1">
    <source>
        <dbReference type="EMBL" id="GBH32688.1"/>
    </source>
</evidence>
<dbReference type="AlphaFoldDB" id="A0A401J7Z8"/>
<organism evidence="1 2">
    <name type="scientific">Sphingobium xenophagum</name>
    <dbReference type="NCBI Taxonomy" id="121428"/>
    <lineage>
        <taxon>Bacteria</taxon>
        <taxon>Pseudomonadati</taxon>
        <taxon>Pseudomonadota</taxon>
        <taxon>Alphaproteobacteria</taxon>
        <taxon>Sphingomonadales</taxon>
        <taxon>Sphingomonadaceae</taxon>
        <taxon>Sphingobium</taxon>
    </lineage>
</organism>
<proteinExistence type="predicted"/>
<comment type="caution">
    <text evidence="1">The sequence shown here is derived from an EMBL/GenBank/DDBJ whole genome shotgun (WGS) entry which is preliminary data.</text>
</comment>
<reference evidence="1 2" key="1">
    <citation type="submission" date="2014-12" db="EMBL/GenBank/DDBJ databases">
        <title>Whole genome sequencing of Sphingobium xenophagum OW59.</title>
        <authorList>
            <person name="Ohta Y."/>
            <person name="Nishi S."/>
            <person name="Hatada Y."/>
        </authorList>
    </citation>
    <scope>NUCLEOTIDE SEQUENCE [LARGE SCALE GENOMIC DNA]</scope>
    <source>
        <strain evidence="1 2">OW59</strain>
    </source>
</reference>
<sequence>MLIPRQAELAELLAAEVAADRFPDMDALRIRFAPDPAALPDVVVELVPLVTYDVLLAGEAA</sequence>